<feature type="signal peptide" evidence="1">
    <location>
        <begin position="1"/>
        <end position="23"/>
    </location>
</feature>
<evidence type="ECO:0000313" key="3">
    <source>
        <dbReference type="Proteomes" id="UP001174909"/>
    </source>
</evidence>
<evidence type="ECO:0008006" key="4">
    <source>
        <dbReference type="Google" id="ProtNLM"/>
    </source>
</evidence>
<feature type="chain" id="PRO_5041386109" description="CTCK domain-containing protein" evidence="1">
    <location>
        <begin position="24"/>
        <end position="163"/>
    </location>
</feature>
<dbReference type="Gene3D" id="2.10.90.10">
    <property type="entry name" value="Cystine-knot cytokines"/>
    <property type="match status" value="1"/>
</dbReference>
<protein>
    <recommendedName>
        <fullName evidence="4">CTCK domain-containing protein</fullName>
    </recommendedName>
</protein>
<dbReference type="AlphaFoldDB" id="A0AA35U3J4"/>
<keyword evidence="1" id="KW-0732">Signal</keyword>
<reference evidence="2" key="1">
    <citation type="submission" date="2023-03" db="EMBL/GenBank/DDBJ databases">
        <authorList>
            <person name="Steffen K."/>
            <person name="Cardenas P."/>
        </authorList>
    </citation>
    <scope>NUCLEOTIDE SEQUENCE</scope>
</reference>
<sequence>MTRLTLALLATLSFASFLYDTAATTTEATYQEYMSLMNAKMVLRNLQRTREKRQRIQGSHCQLFPLNLTVTTQEGCAGNIPYFGCAGRCRTTEIPHHYYSRQDANVPNPMISTCKCCSHTSALLTVSVTALNHTCISADNSTSFVTEDYILLLPQDCSCAACV</sequence>
<name>A0AA35U3J4_GEOBA</name>
<dbReference type="InterPro" id="IPR029034">
    <property type="entry name" value="Cystine-knot_cytokine"/>
</dbReference>
<comment type="caution">
    <text evidence="2">The sequence shown here is derived from an EMBL/GenBank/DDBJ whole genome shotgun (WGS) entry which is preliminary data.</text>
</comment>
<evidence type="ECO:0000313" key="2">
    <source>
        <dbReference type="EMBL" id="CAI8058086.1"/>
    </source>
</evidence>
<organism evidence="2 3">
    <name type="scientific">Geodia barretti</name>
    <name type="common">Barrett's horny sponge</name>
    <dbReference type="NCBI Taxonomy" id="519541"/>
    <lineage>
        <taxon>Eukaryota</taxon>
        <taxon>Metazoa</taxon>
        <taxon>Porifera</taxon>
        <taxon>Demospongiae</taxon>
        <taxon>Heteroscleromorpha</taxon>
        <taxon>Tetractinellida</taxon>
        <taxon>Astrophorina</taxon>
        <taxon>Geodiidae</taxon>
        <taxon>Geodia</taxon>
    </lineage>
</organism>
<evidence type="ECO:0000256" key="1">
    <source>
        <dbReference type="SAM" id="SignalP"/>
    </source>
</evidence>
<proteinExistence type="predicted"/>
<gene>
    <name evidence="2" type="ORF">GBAR_LOCUS31587</name>
</gene>
<dbReference type="EMBL" id="CASHTH010004488">
    <property type="protein sequence ID" value="CAI8058086.1"/>
    <property type="molecule type" value="Genomic_DNA"/>
</dbReference>
<accession>A0AA35U3J4</accession>
<dbReference type="Proteomes" id="UP001174909">
    <property type="component" value="Unassembled WGS sequence"/>
</dbReference>
<keyword evidence="3" id="KW-1185">Reference proteome</keyword>